<comment type="caution">
    <text evidence="1">The sequence shown here is derived from an EMBL/GenBank/DDBJ whole genome shotgun (WGS) entry which is preliminary data.</text>
</comment>
<dbReference type="EMBL" id="JAWDGP010001956">
    <property type="protein sequence ID" value="KAK3786526.1"/>
    <property type="molecule type" value="Genomic_DNA"/>
</dbReference>
<reference evidence="1" key="1">
    <citation type="journal article" date="2023" name="G3 (Bethesda)">
        <title>A reference genome for the long-term kleptoplast-retaining sea slug Elysia crispata morphotype clarki.</title>
        <authorList>
            <person name="Eastman K.E."/>
            <person name="Pendleton A.L."/>
            <person name="Shaikh M.A."/>
            <person name="Suttiyut T."/>
            <person name="Ogas R."/>
            <person name="Tomko P."/>
            <person name="Gavelis G."/>
            <person name="Widhalm J.R."/>
            <person name="Wisecaver J.H."/>
        </authorList>
    </citation>
    <scope>NUCLEOTIDE SEQUENCE</scope>
    <source>
        <strain evidence="1">ECLA1</strain>
    </source>
</reference>
<evidence type="ECO:0000313" key="2">
    <source>
        <dbReference type="Proteomes" id="UP001283361"/>
    </source>
</evidence>
<name>A0AAE1DXC1_9GAST</name>
<keyword evidence="2" id="KW-1185">Reference proteome</keyword>
<accession>A0AAE1DXC1</accession>
<evidence type="ECO:0000313" key="1">
    <source>
        <dbReference type="EMBL" id="KAK3786526.1"/>
    </source>
</evidence>
<organism evidence="1 2">
    <name type="scientific">Elysia crispata</name>
    <name type="common">lettuce slug</name>
    <dbReference type="NCBI Taxonomy" id="231223"/>
    <lineage>
        <taxon>Eukaryota</taxon>
        <taxon>Metazoa</taxon>
        <taxon>Spiralia</taxon>
        <taxon>Lophotrochozoa</taxon>
        <taxon>Mollusca</taxon>
        <taxon>Gastropoda</taxon>
        <taxon>Heterobranchia</taxon>
        <taxon>Euthyneura</taxon>
        <taxon>Panpulmonata</taxon>
        <taxon>Sacoglossa</taxon>
        <taxon>Placobranchoidea</taxon>
        <taxon>Plakobranchidae</taxon>
        <taxon>Elysia</taxon>
    </lineage>
</organism>
<dbReference type="AlphaFoldDB" id="A0AAE1DXC1"/>
<sequence>MVHRFICCSHLRPFKFPHAIGRVELFHIARQSDVELTDYFTKVRPEQFTGNETPVSTQSVTLGPGGAGKTLNSRFVFVGSRLEKTSTATVVKS</sequence>
<dbReference type="Proteomes" id="UP001283361">
    <property type="component" value="Unassembled WGS sequence"/>
</dbReference>
<gene>
    <name evidence="1" type="ORF">RRG08_020907</name>
</gene>
<proteinExistence type="predicted"/>
<protein>
    <submittedName>
        <fullName evidence="1">Uncharacterized protein</fullName>
    </submittedName>
</protein>